<evidence type="ECO:0000313" key="1">
    <source>
        <dbReference type="EMBL" id="KAK4026893.1"/>
    </source>
</evidence>
<protein>
    <submittedName>
        <fullName evidence="1">Uncharacterized protein</fullName>
    </submittedName>
</protein>
<name>A0ABR0APK3_9CRUS</name>
<dbReference type="Proteomes" id="UP001234178">
    <property type="component" value="Unassembled WGS sequence"/>
</dbReference>
<keyword evidence="2" id="KW-1185">Reference proteome</keyword>
<evidence type="ECO:0000313" key="2">
    <source>
        <dbReference type="Proteomes" id="UP001234178"/>
    </source>
</evidence>
<accession>A0ABR0APK3</accession>
<organism evidence="1 2">
    <name type="scientific">Daphnia magna</name>
    <dbReference type="NCBI Taxonomy" id="35525"/>
    <lineage>
        <taxon>Eukaryota</taxon>
        <taxon>Metazoa</taxon>
        <taxon>Ecdysozoa</taxon>
        <taxon>Arthropoda</taxon>
        <taxon>Crustacea</taxon>
        <taxon>Branchiopoda</taxon>
        <taxon>Diplostraca</taxon>
        <taxon>Cladocera</taxon>
        <taxon>Anomopoda</taxon>
        <taxon>Daphniidae</taxon>
        <taxon>Daphnia</taxon>
    </lineage>
</organism>
<gene>
    <name evidence="1" type="ORF">OUZ56_015917</name>
</gene>
<comment type="caution">
    <text evidence="1">The sequence shown here is derived from an EMBL/GenBank/DDBJ whole genome shotgun (WGS) entry which is preliminary data.</text>
</comment>
<proteinExistence type="predicted"/>
<sequence length="110" mass="12588">MKMGTYRQDISACRSCQSVCFHAAEDHLMRMMARSSLPAYLITTEKEKKKSNEKIIGEMEDLHYKSQGLGSLISVDNYVYYIQRKQVSYPSVSNYLAESVKMRGGGCCRR</sequence>
<reference evidence="1 2" key="1">
    <citation type="journal article" date="2023" name="Nucleic Acids Res.">
        <title>The hologenome of Daphnia magna reveals possible DNA methylation and microbiome-mediated evolution of the host genome.</title>
        <authorList>
            <person name="Chaturvedi A."/>
            <person name="Li X."/>
            <person name="Dhandapani V."/>
            <person name="Marshall H."/>
            <person name="Kissane S."/>
            <person name="Cuenca-Cambronero M."/>
            <person name="Asole G."/>
            <person name="Calvet F."/>
            <person name="Ruiz-Romero M."/>
            <person name="Marangio P."/>
            <person name="Guigo R."/>
            <person name="Rago D."/>
            <person name="Mirbahai L."/>
            <person name="Eastwood N."/>
            <person name="Colbourne J.K."/>
            <person name="Zhou J."/>
            <person name="Mallon E."/>
            <person name="Orsini L."/>
        </authorList>
    </citation>
    <scope>NUCLEOTIDE SEQUENCE [LARGE SCALE GENOMIC DNA]</scope>
    <source>
        <strain evidence="1">LRV0_1</strain>
    </source>
</reference>
<dbReference type="EMBL" id="JAOYFB010000038">
    <property type="protein sequence ID" value="KAK4026893.1"/>
    <property type="molecule type" value="Genomic_DNA"/>
</dbReference>